<evidence type="ECO:0000256" key="1">
    <source>
        <dbReference type="SAM" id="Phobius"/>
    </source>
</evidence>
<dbReference type="Proteomes" id="UP000595917">
    <property type="component" value="Chromosome"/>
</dbReference>
<dbReference type="PANTHER" id="PTHR43081:SF1">
    <property type="entry name" value="ADENYLATE CYCLASE, TERMINAL-DIFFERENTIATION SPECIFIC"/>
    <property type="match status" value="1"/>
</dbReference>
<evidence type="ECO:0000259" key="2">
    <source>
        <dbReference type="PROSITE" id="PS50125"/>
    </source>
</evidence>
<feature type="transmembrane region" description="Helical" evidence="1">
    <location>
        <begin position="343"/>
        <end position="362"/>
    </location>
</feature>
<evidence type="ECO:0000313" key="3">
    <source>
        <dbReference type="EMBL" id="QQO11314.1"/>
    </source>
</evidence>
<dbReference type="Gene3D" id="3.30.70.1230">
    <property type="entry name" value="Nucleotide cyclase"/>
    <property type="match status" value="1"/>
</dbReference>
<sequence>MAAAVIILSVFAVTALLYGFGVFEYLEQKTYDLRVRLLADSARPSDDIIIILLNQDSIDWAYTQRGWSWPWPRKAYAELVDYMNLSGAASVAFDVIFSEPSLYGPEDDAEFARASRDYGKVVQTVFFSTQSGSVSRWPGDLDVPLFNPAGLGGLLSRYILAAGDSDRQMGAQFPIPELLSGAGAVGNITGRPDSDGLFRRTPLFAYFDGKAVPGLSAASMLAAGESEDIQYIPEKRVILWGDYTIPVDENGASLLRFRSSLDRYIPLSAGDVLQSAEDLKAGREPLLIPEDFEGKYIFFGYYAPGLFDICSTPVSAVYPGVGIHITMLDNILQQDFIRTVPHWITLVFVLAAVVLLTAAVLFSGRIAAAVGVLGGMLVVIGGASFAAYAGGFWLPMVAPLAGTVFAFLASTLYSYSTEGSQKRFIKSAFSQYLSPAVIDRLLADPERLTLGGERREISIYFSDVQGFTTISEKLDPSKLTELLNNYLSFMSDIILESGGTIDKYEGDAIIAFWNAPVDLEDHAARALGAALDCQHKLEERQADFEARYGSRLITRIGLNTGYAVVGNMGSAKRFDYTMLGDSVNLAARLEGLNKQFGTYTMCTQATMDKANLQGTYFGRELAKVAVVGKKEPVAVYEPMTEEDYRRLQPVLEEFSAARILFYEGKFSEALPRFEKLAETDKPSYFYAEQCRYYLKNPGEWQGFWKATSK</sequence>
<dbReference type="AlphaFoldDB" id="A0A7T8BB08"/>
<dbReference type="Pfam" id="PF00211">
    <property type="entry name" value="Guanylate_cyc"/>
    <property type="match status" value="1"/>
</dbReference>
<protein>
    <submittedName>
        <fullName evidence="3">Adenylate/guanylate cyclase domain-containing protein</fullName>
    </submittedName>
</protein>
<dbReference type="PANTHER" id="PTHR43081">
    <property type="entry name" value="ADENYLATE CYCLASE, TERMINAL-DIFFERENTIATION SPECIFIC-RELATED"/>
    <property type="match status" value="1"/>
</dbReference>
<dbReference type="SMART" id="SM00044">
    <property type="entry name" value="CYCc"/>
    <property type="match status" value="1"/>
</dbReference>
<name>A0A7T8BB08_9SPIR</name>
<dbReference type="EMBL" id="CP067089">
    <property type="protein sequence ID" value="QQO11314.1"/>
    <property type="molecule type" value="Genomic_DNA"/>
</dbReference>
<dbReference type="GO" id="GO:0004016">
    <property type="term" value="F:adenylate cyclase activity"/>
    <property type="evidence" value="ECO:0007669"/>
    <property type="project" value="UniProtKB-ARBA"/>
</dbReference>
<dbReference type="Pfam" id="PF05226">
    <property type="entry name" value="CHASE2"/>
    <property type="match status" value="1"/>
</dbReference>
<keyword evidence="1" id="KW-0812">Transmembrane</keyword>
<evidence type="ECO:0000313" key="4">
    <source>
        <dbReference type="Proteomes" id="UP000595917"/>
    </source>
</evidence>
<keyword evidence="1" id="KW-0472">Membrane</keyword>
<dbReference type="GO" id="GO:0006171">
    <property type="term" value="P:cAMP biosynthetic process"/>
    <property type="evidence" value="ECO:0007669"/>
    <property type="project" value="TreeGrafter"/>
</dbReference>
<keyword evidence="4" id="KW-1185">Reference proteome</keyword>
<accession>A0A7T8BB08</accession>
<dbReference type="PROSITE" id="PS50125">
    <property type="entry name" value="GUANYLATE_CYCLASE_2"/>
    <property type="match status" value="1"/>
</dbReference>
<keyword evidence="1" id="KW-1133">Transmembrane helix</keyword>
<feature type="transmembrane region" description="Helical" evidence="1">
    <location>
        <begin position="369"/>
        <end position="390"/>
    </location>
</feature>
<dbReference type="GO" id="GO:0035556">
    <property type="term" value="P:intracellular signal transduction"/>
    <property type="evidence" value="ECO:0007669"/>
    <property type="project" value="InterPro"/>
</dbReference>
<gene>
    <name evidence="3" type="ORF">JFL75_04680</name>
</gene>
<dbReference type="CDD" id="cd07302">
    <property type="entry name" value="CHD"/>
    <property type="match status" value="1"/>
</dbReference>
<dbReference type="SMART" id="SM01080">
    <property type="entry name" value="CHASE2"/>
    <property type="match status" value="1"/>
</dbReference>
<dbReference type="InterPro" id="IPR001054">
    <property type="entry name" value="A/G_cyclase"/>
</dbReference>
<dbReference type="KEGG" id="bhc:JFL75_04680"/>
<dbReference type="SUPFAM" id="SSF55073">
    <property type="entry name" value="Nucleotide cyclase"/>
    <property type="match status" value="1"/>
</dbReference>
<dbReference type="InterPro" id="IPR029787">
    <property type="entry name" value="Nucleotide_cyclase"/>
</dbReference>
<reference evidence="3" key="1">
    <citation type="submission" date="2021-01" db="EMBL/GenBank/DDBJ databases">
        <title>Description of Breznakiella homolactica.</title>
        <authorList>
            <person name="Song Y."/>
            <person name="Brune A."/>
        </authorList>
    </citation>
    <scope>NUCLEOTIDE SEQUENCE</scope>
    <source>
        <strain evidence="3">RmG30</strain>
    </source>
</reference>
<feature type="transmembrane region" description="Helical" evidence="1">
    <location>
        <begin position="396"/>
        <end position="416"/>
    </location>
</feature>
<dbReference type="InterPro" id="IPR007890">
    <property type="entry name" value="CHASE2"/>
</dbReference>
<proteinExistence type="predicted"/>
<feature type="domain" description="Guanylate cyclase" evidence="2">
    <location>
        <begin position="458"/>
        <end position="590"/>
    </location>
</feature>
<organism evidence="3 4">
    <name type="scientific">Breznakiella homolactica</name>
    <dbReference type="NCBI Taxonomy" id="2798577"/>
    <lineage>
        <taxon>Bacteria</taxon>
        <taxon>Pseudomonadati</taxon>
        <taxon>Spirochaetota</taxon>
        <taxon>Spirochaetia</taxon>
        <taxon>Spirochaetales</taxon>
        <taxon>Breznakiellaceae</taxon>
        <taxon>Breznakiella</taxon>
    </lineage>
</organism>
<dbReference type="InterPro" id="IPR050697">
    <property type="entry name" value="Adenylyl/Guanylyl_Cyclase_3/4"/>
</dbReference>